<dbReference type="InterPro" id="IPR042183">
    <property type="entry name" value="MmgE/PrpD_sf_1"/>
</dbReference>
<sequence>MTGLTRQAAEFLAGLHPDAVPDICLDTAALGTTDCVAVMIAGSEEDASRLVRELISPASGPDTAPLIPSGVMLASADAALVNGVAAHALDYDDVGIDGHPSTVLVPAILAEGHALGISGARALAAYVAGYELWALLDSLEPGKLHDRGFHPTAVQGTVATAAACAVLHGLDADRAANTIAIGASLGAGLVANFGTMTKPLHAGRAAQSGILAARLAARGFTASPDVLEHRTGYLRAHSPSGTPDLDKRDHGLGRIWRMAQLGLNIKRYPLCYSTHRAIDAMLDLVEAHDLTPDEVREIRVGAGGPELLMLRNHAPRTGLEAKFSMEFAMASALVARRVGLAELSDGFVRRPDVIAAMRKVACTAVHDGIAGMPDSPPDTVEVELVTGEVLRHEPVQFAQGSWQNPLSRDGLRGKFLDCVTGHLADGRAERLFEQLVGLRRIDNLRDLDFATANLPHRH</sequence>
<feature type="domain" description="MmgE/PrpD N-terminal" evidence="2">
    <location>
        <begin position="7"/>
        <end position="243"/>
    </location>
</feature>
<comment type="similarity">
    <text evidence="1">Belongs to the PrpD family.</text>
</comment>
<dbReference type="Pfam" id="PF03972">
    <property type="entry name" value="MmgE_PrpD_N"/>
    <property type="match status" value="1"/>
</dbReference>
<accession>A0A4R3M9M7</accession>
<dbReference type="Pfam" id="PF19305">
    <property type="entry name" value="MmgE_PrpD_C"/>
    <property type="match status" value="1"/>
</dbReference>
<reference evidence="4 5" key="1">
    <citation type="submission" date="2019-03" db="EMBL/GenBank/DDBJ databases">
        <title>Genomic Encyclopedia of Type Strains, Phase IV (KMG-IV): sequencing the most valuable type-strain genomes for metagenomic binning, comparative biology and taxonomic classification.</title>
        <authorList>
            <person name="Goeker M."/>
        </authorList>
    </citation>
    <scope>NUCLEOTIDE SEQUENCE [LARGE SCALE GENOMIC DNA]</scope>
    <source>
        <strain evidence="4 5">DSM 19345</strain>
    </source>
</reference>
<dbReference type="SUPFAM" id="SSF103378">
    <property type="entry name" value="2-methylcitrate dehydratase PrpD"/>
    <property type="match status" value="1"/>
</dbReference>
<dbReference type="RefSeq" id="WP_132807359.1">
    <property type="nucleotide sequence ID" value="NZ_SMAK01000009.1"/>
</dbReference>
<gene>
    <name evidence="4" type="ORF">EDC22_109113</name>
</gene>
<dbReference type="AlphaFoldDB" id="A0A4R3M9M7"/>
<dbReference type="InterPro" id="IPR042188">
    <property type="entry name" value="MmgE/PrpD_sf_2"/>
</dbReference>
<dbReference type="PANTHER" id="PTHR16943">
    <property type="entry name" value="2-METHYLCITRATE DEHYDRATASE-RELATED"/>
    <property type="match status" value="1"/>
</dbReference>
<dbReference type="Proteomes" id="UP000295678">
    <property type="component" value="Unassembled WGS sequence"/>
</dbReference>
<dbReference type="Gene3D" id="1.10.4100.10">
    <property type="entry name" value="2-methylcitrate dehydratase PrpD"/>
    <property type="match status" value="1"/>
</dbReference>
<dbReference type="OrthoDB" id="9795089at2"/>
<keyword evidence="5" id="KW-1185">Reference proteome</keyword>
<dbReference type="Gene3D" id="3.30.1330.120">
    <property type="entry name" value="2-methylcitrate dehydratase PrpD"/>
    <property type="match status" value="1"/>
</dbReference>
<dbReference type="InterPro" id="IPR045337">
    <property type="entry name" value="MmgE_PrpD_C"/>
</dbReference>
<organism evidence="4 5">
    <name type="scientific">Tepidamorphus gemmatus</name>
    <dbReference type="NCBI Taxonomy" id="747076"/>
    <lineage>
        <taxon>Bacteria</taxon>
        <taxon>Pseudomonadati</taxon>
        <taxon>Pseudomonadota</taxon>
        <taxon>Alphaproteobacteria</taxon>
        <taxon>Hyphomicrobiales</taxon>
        <taxon>Tepidamorphaceae</taxon>
        <taxon>Tepidamorphus</taxon>
    </lineage>
</organism>
<evidence type="ECO:0000313" key="5">
    <source>
        <dbReference type="Proteomes" id="UP000295678"/>
    </source>
</evidence>
<dbReference type="GO" id="GO:0016829">
    <property type="term" value="F:lyase activity"/>
    <property type="evidence" value="ECO:0007669"/>
    <property type="project" value="InterPro"/>
</dbReference>
<evidence type="ECO:0000313" key="4">
    <source>
        <dbReference type="EMBL" id="TCT08437.1"/>
    </source>
</evidence>
<evidence type="ECO:0000259" key="2">
    <source>
        <dbReference type="Pfam" id="PF03972"/>
    </source>
</evidence>
<dbReference type="EMBL" id="SMAK01000009">
    <property type="protein sequence ID" value="TCT08437.1"/>
    <property type="molecule type" value="Genomic_DNA"/>
</dbReference>
<evidence type="ECO:0000259" key="3">
    <source>
        <dbReference type="Pfam" id="PF19305"/>
    </source>
</evidence>
<proteinExistence type="inferred from homology"/>
<feature type="domain" description="MmgE/PrpD C-terminal" evidence="3">
    <location>
        <begin position="268"/>
        <end position="431"/>
    </location>
</feature>
<name>A0A4R3M9M7_9HYPH</name>
<comment type="caution">
    <text evidence="4">The sequence shown here is derived from an EMBL/GenBank/DDBJ whole genome shotgun (WGS) entry which is preliminary data.</text>
</comment>
<dbReference type="InterPro" id="IPR036148">
    <property type="entry name" value="MmgE/PrpD_sf"/>
</dbReference>
<dbReference type="InterPro" id="IPR005656">
    <property type="entry name" value="MmgE_PrpD"/>
</dbReference>
<dbReference type="InterPro" id="IPR045336">
    <property type="entry name" value="MmgE_PrpD_N"/>
</dbReference>
<protein>
    <submittedName>
        <fullName evidence="4">2-methylcitrate dehydratase PrpD</fullName>
    </submittedName>
</protein>
<evidence type="ECO:0000256" key="1">
    <source>
        <dbReference type="ARBA" id="ARBA00006174"/>
    </source>
</evidence>
<dbReference type="PANTHER" id="PTHR16943:SF8">
    <property type="entry name" value="2-METHYLCITRATE DEHYDRATASE"/>
    <property type="match status" value="1"/>
</dbReference>